<dbReference type="KEGG" id="eaj:Q3M24_09430"/>
<feature type="signal peptide" evidence="1">
    <location>
        <begin position="1"/>
        <end position="19"/>
    </location>
</feature>
<dbReference type="AlphaFoldDB" id="A0AAU8M110"/>
<name>A0AAU8M110_9BACT</name>
<organism evidence="2">
    <name type="scientific">Candidatus Electrothrix aestuarii</name>
    <dbReference type="NCBI Taxonomy" id="3062594"/>
    <lineage>
        <taxon>Bacteria</taxon>
        <taxon>Pseudomonadati</taxon>
        <taxon>Thermodesulfobacteriota</taxon>
        <taxon>Desulfobulbia</taxon>
        <taxon>Desulfobulbales</taxon>
        <taxon>Desulfobulbaceae</taxon>
        <taxon>Candidatus Electrothrix</taxon>
    </lineage>
</organism>
<protein>
    <submittedName>
        <fullName evidence="2">Uncharacterized protein</fullName>
    </submittedName>
</protein>
<reference evidence="2" key="1">
    <citation type="journal article" date="2024" name="Syst. Appl. Microbiol.">
        <title>First single-strain enrichments of Electrothrix cable bacteria, description of E. aestuarii sp. nov. and E. rattekaaiensis sp. nov., and proposal of a cable bacteria taxonomy following the rules of the SeqCode.</title>
        <authorList>
            <person name="Plum-Jensen L.E."/>
            <person name="Schramm A."/>
            <person name="Marshall I.P.G."/>
        </authorList>
    </citation>
    <scope>NUCLEOTIDE SEQUENCE</scope>
    <source>
        <strain evidence="2">Rat1</strain>
    </source>
</reference>
<dbReference type="PROSITE" id="PS51257">
    <property type="entry name" value="PROKAR_LIPOPROTEIN"/>
    <property type="match status" value="1"/>
</dbReference>
<evidence type="ECO:0000256" key="1">
    <source>
        <dbReference type="SAM" id="SignalP"/>
    </source>
</evidence>
<sequence length="328" mass="37465">MIYNKRNALVLLVSLLLSACSVLPPVQPPKTKLVLYTLQDEETLLSRYAPVFAIEDAQESYNRIGTPSAKLGPGKEEIIYVDPKTPTVYAREDQFVTRKGHYTNLIYRIHFEEVPGGFAPYYLGAGKNVGLLFIITLNNENEPVLYTSVHTCGCYLAFVPTSYTPADVLPRGWKKERQDVYSESLPGLLDHRSDAPEQDKVVFVIRGGNHRVKDIWLADGGFLPDYKKITADLQPFGALEMLPLGDLWATSFYETTGPRKGYVKGSYKSRERLYMSWWAFDWQIGEDKKLGRNTFDGVTFYTSLKPWAREASDMRDFVTFAEYWGWEF</sequence>
<dbReference type="EMBL" id="CP159373">
    <property type="protein sequence ID" value="XCN74940.1"/>
    <property type="molecule type" value="Genomic_DNA"/>
</dbReference>
<keyword evidence="1" id="KW-0732">Signal</keyword>
<gene>
    <name evidence="2" type="ORF">Q3M24_09430</name>
</gene>
<reference evidence="2" key="2">
    <citation type="submission" date="2024-06" db="EMBL/GenBank/DDBJ databases">
        <authorList>
            <person name="Plum-Jensen L.E."/>
            <person name="Schramm A."/>
            <person name="Marshall I.P.G."/>
        </authorList>
    </citation>
    <scope>NUCLEOTIDE SEQUENCE</scope>
    <source>
        <strain evidence="2">Rat1</strain>
    </source>
</reference>
<proteinExistence type="predicted"/>
<feature type="chain" id="PRO_5043739635" evidence="1">
    <location>
        <begin position="20"/>
        <end position="328"/>
    </location>
</feature>
<evidence type="ECO:0000313" key="2">
    <source>
        <dbReference type="EMBL" id="XCN74940.1"/>
    </source>
</evidence>
<accession>A0AAU8M110</accession>